<dbReference type="InterPro" id="IPR000905">
    <property type="entry name" value="Gcp-like_dom"/>
</dbReference>
<comment type="caution">
    <text evidence="2">The sequence shown here is derived from an EMBL/GenBank/DDBJ whole genome shotgun (WGS) entry which is preliminary data.</text>
</comment>
<dbReference type="InterPro" id="IPR022496">
    <property type="entry name" value="T6A_TsaB"/>
</dbReference>
<proteinExistence type="predicted"/>
<dbReference type="EMBL" id="MJBI02000009">
    <property type="protein sequence ID" value="RAI79341.1"/>
    <property type="molecule type" value="Genomic_DNA"/>
</dbReference>
<dbReference type="GO" id="GO:0002949">
    <property type="term" value="P:tRNA threonylcarbamoyladenosine modification"/>
    <property type="evidence" value="ECO:0007669"/>
    <property type="project" value="InterPro"/>
</dbReference>
<evidence type="ECO:0000259" key="1">
    <source>
        <dbReference type="Pfam" id="PF00814"/>
    </source>
</evidence>
<dbReference type="SUPFAM" id="SSF53067">
    <property type="entry name" value="Actin-like ATPase domain"/>
    <property type="match status" value="2"/>
</dbReference>
<dbReference type="RefSeq" id="WP_099576789.1">
    <property type="nucleotide sequence ID" value="NZ_MJBI02000009.1"/>
</dbReference>
<organism evidence="2 3">
    <name type="scientific">Macrococcoides goetzii</name>
    <dbReference type="NCBI Taxonomy" id="1891097"/>
    <lineage>
        <taxon>Bacteria</taxon>
        <taxon>Bacillati</taxon>
        <taxon>Bacillota</taxon>
        <taxon>Bacilli</taxon>
        <taxon>Bacillales</taxon>
        <taxon>Staphylococcaceae</taxon>
        <taxon>Macrococcoides</taxon>
    </lineage>
</organism>
<dbReference type="GO" id="GO:0016740">
    <property type="term" value="F:transferase activity"/>
    <property type="evidence" value="ECO:0007669"/>
    <property type="project" value="UniProtKB-KW"/>
</dbReference>
<dbReference type="PANTHER" id="PTHR11735">
    <property type="entry name" value="TRNA N6-ADENOSINE THREONYLCARBAMOYLTRANSFERASE"/>
    <property type="match status" value="1"/>
</dbReference>
<dbReference type="PANTHER" id="PTHR11735:SF11">
    <property type="entry name" value="TRNA THREONYLCARBAMOYLADENOSINE BIOSYNTHESIS PROTEIN TSAB"/>
    <property type="match status" value="1"/>
</dbReference>
<dbReference type="InterPro" id="IPR043129">
    <property type="entry name" value="ATPase_NBD"/>
</dbReference>
<dbReference type="CDD" id="cd24032">
    <property type="entry name" value="ASKHA_NBD_TsaB"/>
    <property type="match status" value="1"/>
</dbReference>
<feature type="domain" description="Gcp-like" evidence="1">
    <location>
        <begin position="34"/>
        <end position="155"/>
    </location>
</feature>
<dbReference type="GO" id="GO:0005829">
    <property type="term" value="C:cytosol"/>
    <property type="evidence" value="ECO:0007669"/>
    <property type="project" value="TreeGrafter"/>
</dbReference>
<keyword evidence="3" id="KW-1185">Reference proteome</keyword>
<protein>
    <submittedName>
        <fullName evidence="2">tRNA (Adenosine(37)-N6)-threonylcarbamoyltransferase complex dimerization subunit type 1 TsaB</fullName>
    </submittedName>
</protein>
<accession>A0A2G5NV35</accession>
<name>A0A2G5NV35_9STAP</name>
<dbReference type="Proteomes" id="UP000229523">
    <property type="component" value="Unassembled WGS sequence"/>
</dbReference>
<sequence>MRLLHIDTSNQPLSVAITEGNEVLAEFNSGMRINHSITMMSQIESLLEYTKLEMKDIEGIVVAKGPGSYTGLRIGVTAAKTLAYTLSIPLYAVSSLAAIAATVRMHEFLLIPVIDARRNHVYAGIYRYKGVKLELVEDDAYISIDELNQKLKEQHLPYLFIGMDAEKLAEQLKGPSYYCIPRSAEMRRLINKSYLVNAHTFEPTYLRISEAERNWQNNQA</sequence>
<dbReference type="AlphaFoldDB" id="A0A2G5NV35"/>
<evidence type="ECO:0000313" key="3">
    <source>
        <dbReference type="Proteomes" id="UP000229523"/>
    </source>
</evidence>
<gene>
    <name evidence="2" type="primary">tsaB</name>
    <name evidence="2" type="ORF">BFS35_012335</name>
</gene>
<dbReference type="Gene3D" id="3.30.420.40">
    <property type="match status" value="2"/>
</dbReference>
<reference evidence="2 3" key="1">
    <citation type="journal article" date="2018" name="Front. Microbiol.">
        <title>Description and Comparative Genomics of Macrococcus caseolyticus subsp. hominis subsp. nov., Macrococcus goetzii sp. nov., Macrococcus epidermidis sp. nov., and Macrococcus bohemicus sp. nov., Novel Macrococci From Human Clinical Material With Virulence Potential and Suspected Uptake of Foreign DNA by Natural Transformation.</title>
        <authorList>
            <person name="Maslanova I."/>
            <person name="Wertheimer Z."/>
            <person name="Sedlacek I."/>
            <person name="Svec P."/>
            <person name="Indrakova A."/>
            <person name="Kovarovic V."/>
            <person name="Schumann P."/>
            <person name="Sproer C."/>
            <person name="Kralova S."/>
            <person name="Sedo O."/>
            <person name="Kristofova L."/>
            <person name="Vrbovska V."/>
            <person name="Fuzik T."/>
            <person name="Petras P."/>
            <person name="Zdrahal Z."/>
            <person name="Ruzickova V."/>
            <person name="Doskar J."/>
            <person name="Pantucek R."/>
        </authorList>
    </citation>
    <scope>NUCLEOTIDE SEQUENCE [LARGE SCALE GENOMIC DNA]</scope>
    <source>
        <strain evidence="2 3">CCM 4927</strain>
    </source>
</reference>
<evidence type="ECO:0000313" key="2">
    <source>
        <dbReference type="EMBL" id="RAI79341.1"/>
    </source>
</evidence>
<dbReference type="NCBIfam" id="TIGR03725">
    <property type="entry name" value="T6A_YeaZ"/>
    <property type="match status" value="1"/>
</dbReference>
<dbReference type="Pfam" id="PF00814">
    <property type="entry name" value="TsaD"/>
    <property type="match status" value="1"/>
</dbReference>